<keyword evidence="3" id="KW-1185">Reference proteome</keyword>
<feature type="transmembrane region" description="Helical" evidence="1">
    <location>
        <begin position="23"/>
        <end position="40"/>
    </location>
</feature>
<protein>
    <submittedName>
        <fullName evidence="2">Uncharacterized protein</fullName>
    </submittedName>
</protein>
<feature type="transmembrane region" description="Helical" evidence="1">
    <location>
        <begin position="90"/>
        <end position="113"/>
    </location>
</feature>
<proteinExistence type="predicted"/>
<gene>
    <name evidence="2" type="ORF">AGLY_008575</name>
</gene>
<feature type="transmembrane region" description="Helical" evidence="1">
    <location>
        <begin position="133"/>
        <end position="157"/>
    </location>
</feature>
<dbReference type="AlphaFoldDB" id="A0A6G0TKE7"/>
<name>A0A6G0TKE7_APHGL</name>
<organism evidence="2 3">
    <name type="scientific">Aphis glycines</name>
    <name type="common">Soybean aphid</name>
    <dbReference type="NCBI Taxonomy" id="307491"/>
    <lineage>
        <taxon>Eukaryota</taxon>
        <taxon>Metazoa</taxon>
        <taxon>Ecdysozoa</taxon>
        <taxon>Arthropoda</taxon>
        <taxon>Hexapoda</taxon>
        <taxon>Insecta</taxon>
        <taxon>Pterygota</taxon>
        <taxon>Neoptera</taxon>
        <taxon>Paraneoptera</taxon>
        <taxon>Hemiptera</taxon>
        <taxon>Sternorrhyncha</taxon>
        <taxon>Aphidomorpha</taxon>
        <taxon>Aphidoidea</taxon>
        <taxon>Aphididae</taxon>
        <taxon>Aphidini</taxon>
        <taxon>Aphis</taxon>
        <taxon>Aphis</taxon>
    </lineage>
</organism>
<keyword evidence="1" id="KW-0472">Membrane</keyword>
<reference evidence="2 3" key="1">
    <citation type="submission" date="2019-08" db="EMBL/GenBank/DDBJ databases">
        <title>The genome of the soybean aphid Biotype 1, its phylome, world population structure and adaptation to the North American continent.</title>
        <authorList>
            <person name="Giordano R."/>
            <person name="Donthu R.K."/>
            <person name="Hernandez A.G."/>
            <person name="Wright C.L."/>
            <person name="Zimin A.V."/>
        </authorList>
    </citation>
    <scope>NUCLEOTIDE SEQUENCE [LARGE SCALE GENOMIC DNA]</scope>
    <source>
        <tissue evidence="2">Whole aphids</tissue>
    </source>
</reference>
<dbReference type="EMBL" id="VYZN01000028">
    <property type="protein sequence ID" value="KAE9534485.1"/>
    <property type="molecule type" value="Genomic_DNA"/>
</dbReference>
<comment type="caution">
    <text evidence="2">The sequence shown here is derived from an EMBL/GenBank/DDBJ whole genome shotgun (WGS) entry which is preliminary data.</text>
</comment>
<evidence type="ECO:0000256" key="1">
    <source>
        <dbReference type="SAM" id="Phobius"/>
    </source>
</evidence>
<keyword evidence="1" id="KW-1133">Transmembrane helix</keyword>
<evidence type="ECO:0000313" key="3">
    <source>
        <dbReference type="Proteomes" id="UP000475862"/>
    </source>
</evidence>
<dbReference type="Proteomes" id="UP000475862">
    <property type="component" value="Unassembled WGS sequence"/>
</dbReference>
<evidence type="ECO:0000313" key="2">
    <source>
        <dbReference type="EMBL" id="KAE9534485.1"/>
    </source>
</evidence>
<accession>A0A6G0TKE7</accession>
<keyword evidence="1" id="KW-0812">Transmembrane</keyword>
<sequence>MVESISVISFNIDMIVIHLNKLLITYLLLELIAGFMNTLAQNRMNVEWNGLTNRLAHQSIYETQIAGNLKCVYDLCKLKADHKNVRNVRLTISVTLYHVVIIHMLSQLIGQYLDFEIECMTETEHNFKLNCSYIAFYPIILIMVVSRRLILLVMLSYKLCLMIISVRNSAKATAESAF</sequence>